<dbReference type="Gene3D" id="1.10.260.40">
    <property type="entry name" value="lambda repressor-like DNA-binding domains"/>
    <property type="match status" value="1"/>
</dbReference>
<accession>A0A7W3TJA8</accession>
<evidence type="ECO:0000256" key="3">
    <source>
        <dbReference type="ARBA" id="ARBA00023125"/>
    </source>
</evidence>
<keyword evidence="7" id="KW-1185">Reference proteome</keyword>
<evidence type="ECO:0000256" key="1">
    <source>
        <dbReference type="ARBA" id="ARBA00006157"/>
    </source>
</evidence>
<proteinExistence type="inferred from homology"/>
<keyword evidence="3" id="KW-0238">DNA-binding</keyword>
<comment type="similarity">
    <text evidence="1">Belongs to the ner transcriptional regulatory family.</text>
</comment>
<dbReference type="InterPro" id="IPR010982">
    <property type="entry name" value="Lambda_DNA-bd_dom_sf"/>
</dbReference>
<evidence type="ECO:0000313" key="7">
    <source>
        <dbReference type="Proteomes" id="UP000523196"/>
    </source>
</evidence>
<reference evidence="6 7" key="1">
    <citation type="submission" date="2020-08" db="EMBL/GenBank/DDBJ databases">
        <authorList>
            <person name="Xu S."/>
            <person name="Li A."/>
        </authorList>
    </citation>
    <scope>NUCLEOTIDE SEQUENCE [LARGE SCALE GENOMIC DNA]</scope>
    <source>
        <strain evidence="6 7">119BY6-57</strain>
    </source>
</reference>
<gene>
    <name evidence="6" type="ORF">H4F98_01650</name>
</gene>
<dbReference type="RefSeq" id="WP_182684935.1">
    <property type="nucleotide sequence ID" value="NZ_JACHTF010000002.1"/>
</dbReference>
<evidence type="ECO:0000259" key="5">
    <source>
        <dbReference type="Pfam" id="PF13693"/>
    </source>
</evidence>
<sequence length="73" mass="7882">MAQHEALKARLRIAGSSFAIIARNLNIQPTTVSATSLGKRRSRRIEAAIALTLGTTPEAIWPDRYPTHKGGAT</sequence>
<organism evidence="6 7">
    <name type="scientific">Marilutibacter spongiae</name>
    <dbReference type="NCBI Taxonomy" id="2025720"/>
    <lineage>
        <taxon>Bacteria</taxon>
        <taxon>Pseudomonadati</taxon>
        <taxon>Pseudomonadota</taxon>
        <taxon>Gammaproteobacteria</taxon>
        <taxon>Lysobacterales</taxon>
        <taxon>Lysobacteraceae</taxon>
        <taxon>Marilutibacter</taxon>
    </lineage>
</organism>
<dbReference type="InterPro" id="IPR038722">
    <property type="entry name" value="Ner_HTH_dom"/>
</dbReference>
<evidence type="ECO:0000256" key="2">
    <source>
        <dbReference type="ARBA" id="ARBA00023015"/>
    </source>
</evidence>
<name>A0A7W3TJA8_9GAMM</name>
<dbReference type="Pfam" id="PF13693">
    <property type="entry name" value="HTH_35"/>
    <property type="match status" value="1"/>
</dbReference>
<dbReference type="GO" id="GO:0003677">
    <property type="term" value="F:DNA binding"/>
    <property type="evidence" value="ECO:0007669"/>
    <property type="project" value="UniProtKB-KW"/>
</dbReference>
<dbReference type="EMBL" id="JACHTF010000002">
    <property type="protein sequence ID" value="MBB1059271.1"/>
    <property type="molecule type" value="Genomic_DNA"/>
</dbReference>
<evidence type="ECO:0000256" key="4">
    <source>
        <dbReference type="ARBA" id="ARBA00023163"/>
    </source>
</evidence>
<keyword evidence="2" id="KW-0805">Transcription regulation</keyword>
<protein>
    <submittedName>
        <fullName evidence="6">Helix-turn-helix domain-containing protein</fullName>
    </submittedName>
</protein>
<feature type="domain" description="Ner winged helix-turn-helix DNA-binding" evidence="5">
    <location>
        <begin position="5"/>
        <end position="70"/>
    </location>
</feature>
<comment type="caution">
    <text evidence="6">The sequence shown here is derived from an EMBL/GenBank/DDBJ whole genome shotgun (WGS) entry which is preliminary data.</text>
</comment>
<keyword evidence="4" id="KW-0804">Transcription</keyword>
<evidence type="ECO:0000313" key="6">
    <source>
        <dbReference type="EMBL" id="MBB1059271.1"/>
    </source>
</evidence>
<dbReference type="SUPFAM" id="SSF47413">
    <property type="entry name" value="lambda repressor-like DNA-binding domains"/>
    <property type="match status" value="1"/>
</dbReference>
<dbReference type="Proteomes" id="UP000523196">
    <property type="component" value="Unassembled WGS sequence"/>
</dbReference>
<dbReference type="AlphaFoldDB" id="A0A7W3TJA8"/>